<protein>
    <submittedName>
        <fullName evidence="3">Type 4a pilus biogenesis protein PilO</fullName>
    </submittedName>
</protein>
<keyword evidence="1" id="KW-0175">Coiled coil</keyword>
<feature type="coiled-coil region" evidence="1">
    <location>
        <begin position="69"/>
        <end position="96"/>
    </location>
</feature>
<keyword evidence="2" id="KW-0472">Membrane</keyword>
<proteinExistence type="predicted"/>
<keyword evidence="4" id="KW-1185">Reference proteome</keyword>
<reference evidence="4" key="1">
    <citation type="journal article" date="2019" name="Int. J. Syst. Evol. Microbiol.">
        <title>The Global Catalogue of Microorganisms (GCM) 10K type strain sequencing project: providing services to taxonomists for standard genome sequencing and annotation.</title>
        <authorList>
            <consortium name="The Broad Institute Genomics Platform"/>
            <consortium name="The Broad Institute Genome Sequencing Center for Infectious Disease"/>
            <person name="Wu L."/>
            <person name="Ma J."/>
        </authorList>
    </citation>
    <scope>NUCLEOTIDE SEQUENCE [LARGE SCALE GENOMIC DNA]</scope>
    <source>
        <strain evidence="4">CGMCC 1.13718</strain>
    </source>
</reference>
<evidence type="ECO:0000313" key="4">
    <source>
        <dbReference type="Proteomes" id="UP001595926"/>
    </source>
</evidence>
<organism evidence="3 4">
    <name type="scientific">Pseudofrancisella aestuarii</name>
    <dbReference type="NCBI Taxonomy" id="2670347"/>
    <lineage>
        <taxon>Bacteria</taxon>
        <taxon>Pseudomonadati</taxon>
        <taxon>Pseudomonadota</taxon>
        <taxon>Gammaproteobacteria</taxon>
        <taxon>Thiotrichales</taxon>
        <taxon>Francisellaceae</taxon>
        <taxon>Pseudofrancisella</taxon>
    </lineage>
</organism>
<keyword evidence="2" id="KW-1133">Transmembrane helix</keyword>
<name>A0ABV9T9H8_9GAMM</name>
<evidence type="ECO:0000256" key="1">
    <source>
        <dbReference type="SAM" id="Coils"/>
    </source>
</evidence>
<dbReference type="Pfam" id="PF04350">
    <property type="entry name" value="PilO"/>
    <property type="match status" value="1"/>
</dbReference>
<dbReference type="EMBL" id="JBHSJH010000001">
    <property type="protein sequence ID" value="MFC4891461.1"/>
    <property type="molecule type" value="Genomic_DNA"/>
</dbReference>
<accession>A0ABV9T9H8</accession>
<dbReference type="InterPro" id="IPR014717">
    <property type="entry name" value="Transl_elong_EF1B/ribsomal_bS6"/>
</dbReference>
<comment type="caution">
    <text evidence="3">The sequence shown here is derived from an EMBL/GenBank/DDBJ whole genome shotgun (WGS) entry which is preliminary data.</text>
</comment>
<feature type="transmembrane region" description="Helical" evidence="2">
    <location>
        <begin position="24"/>
        <end position="44"/>
    </location>
</feature>
<evidence type="ECO:0000313" key="3">
    <source>
        <dbReference type="EMBL" id="MFC4891461.1"/>
    </source>
</evidence>
<dbReference type="InterPro" id="IPR007445">
    <property type="entry name" value="PilO"/>
</dbReference>
<dbReference type="Proteomes" id="UP001595926">
    <property type="component" value="Unassembled WGS sequence"/>
</dbReference>
<sequence length="196" mass="22534">MIEKLNSLLSHKYVKKVLYMRLRIRLLVTLILFVMFLFIFYMMFVSPVIIEGEKADLETGALKARIVSLIRKEKDLKELEIEVKTLEEHNEKERITIPEKLSVPEFLSILSDNIKKSGVNVTELSPIGVEKDKELDLYALNFRATVTATFDNMIKLFVALLDMQQITIITNMTIAKGNGNVLTMNFDLRTYSRTGV</sequence>
<evidence type="ECO:0000256" key="2">
    <source>
        <dbReference type="SAM" id="Phobius"/>
    </source>
</evidence>
<keyword evidence="2" id="KW-0812">Transmembrane</keyword>
<gene>
    <name evidence="3" type="primary">pilO</name>
    <name evidence="3" type="ORF">ACFPDQ_00180</name>
</gene>
<dbReference type="Gene3D" id="3.30.70.60">
    <property type="match status" value="1"/>
</dbReference>
<dbReference type="RefSeq" id="WP_119330791.1">
    <property type="nucleotide sequence ID" value="NZ_JBHSJH010000001.1"/>
</dbReference>